<name>A0A8J2PLZ1_9HEXA</name>
<evidence type="ECO:0000313" key="3">
    <source>
        <dbReference type="Proteomes" id="UP000708208"/>
    </source>
</evidence>
<feature type="signal peptide" evidence="1">
    <location>
        <begin position="1"/>
        <end position="24"/>
    </location>
</feature>
<protein>
    <recommendedName>
        <fullName evidence="4">Secreted protein</fullName>
    </recommendedName>
</protein>
<keyword evidence="3" id="KW-1185">Reference proteome</keyword>
<evidence type="ECO:0000313" key="2">
    <source>
        <dbReference type="EMBL" id="CAG7819640.1"/>
    </source>
</evidence>
<proteinExistence type="predicted"/>
<sequence length="97" mass="11151">MPWSLGVICVTLVVTNILMGCAAAVKSLPKRSNILEARNLYCILKMPLIILNIGQNTRKPERPILMRKRRKTESMLWNLLIKILQRADYKQICVQMA</sequence>
<organism evidence="2 3">
    <name type="scientific">Allacma fusca</name>
    <dbReference type="NCBI Taxonomy" id="39272"/>
    <lineage>
        <taxon>Eukaryota</taxon>
        <taxon>Metazoa</taxon>
        <taxon>Ecdysozoa</taxon>
        <taxon>Arthropoda</taxon>
        <taxon>Hexapoda</taxon>
        <taxon>Collembola</taxon>
        <taxon>Symphypleona</taxon>
        <taxon>Sminthuridae</taxon>
        <taxon>Allacma</taxon>
    </lineage>
</organism>
<accession>A0A8J2PLZ1</accession>
<reference evidence="2" key="1">
    <citation type="submission" date="2021-06" db="EMBL/GenBank/DDBJ databases">
        <authorList>
            <person name="Hodson N. C."/>
            <person name="Mongue J. A."/>
            <person name="Jaron S. K."/>
        </authorList>
    </citation>
    <scope>NUCLEOTIDE SEQUENCE</scope>
</reference>
<keyword evidence="1" id="KW-0732">Signal</keyword>
<evidence type="ECO:0008006" key="4">
    <source>
        <dbReference type="Google" id="ProtNLM"/>
    </source>
</evidence>
<evidence type="ECO:0000256" key="1">
    <source>
        <dbReference type="SAM" id="SignalP"/>
    </source>
</evidence>
<dbReference type="Proteomes" id="UP000708208">
    <property type="component" value="Unassembled WGS sequence"/>
</dbReference>
<feature type="chain" id="PRO_5035272311" description="Secreted protein" evidence="1">
    <location>
        <begin position="25"/>
        <end position="97"/>
    </location>
</feature>
<dbReference type="AlphaFoldDB" id="A0A8J2PLZ1"/>
<comment type="caution">
    <text evidence="2">The sequence shown here is derived from an EMBL/GenBank/DDBJ whole genome shotgun (WGS) entry which is preliminary data.</text>
</comment>
<gene>
    <name evidence="2" type="ORF">AFUS01_LOCUS30072</name>
</gene>
<dbReference type="EMBL" id="CAJVCH010455471">
    <property type="protein sequence ID" value="CAG7819640.1"/>
    <property type="molecule type" value="Genomic_DNA"/>
</dbReference>